<dbReference type="InterPro" id="IPR051837">
    <property type="entry name" value="SortingNexin/PXDomain-PKLike"/>
</dbReference>
<dbReference type="OrthoDB" id="76516at2759"/>
<dbReference type="AlphaFoldDB" id="A0A6J2YRS9"/>
<dbReference type="GO" id="GO:0035091">
    <property type="term" value="F:phosphatidylinositol binding"/>
    <property type="evidence" value="ECO:0007669"/>
    <property type="project" value="InterPro"/>
</dbReference>
<evidence type="ECO:0000313" key="6">
    <source>
        <dbReference type="Proteomes" id="UP000504635"/>
    </source>
</evidence>
<keyword evidence="2" id="KW-0963">Cytoplasm</keyword>
<dbReference type="InterPro" id="IPR036871">
    <property type="entry name" value="PX_dom_sf"/>
</dbReference>
<dbReference type="GeneID" id="115890047"/>
<feature type="domain" description="PX" evidence="5">
    <location>
        <begin position="93"/>
        <end position="207"/>
    </location>
</feature>
<dbReference type="Gene3D" id="3.30.1520.10">
    <property type="entry name" value="Phox-like domain"/>
    <property type="match status" value="1"/>
</dbReference>
<dbReference type="PROSITE" id="PS50195">
    <property type="entry name" value="PX"/>
    <property type="match status" value="1"/>
</dbReference>
<dbReference type="InParanoid" id="A0A6J2YRS9"/>
<reference evidence="7" key="1">
    <citation type="submission" date="2025-08" db="UniProtKB">
        <authorList>
            <consortium name="RefSeq"/>
        </authorList>
    </citation>
    <scope>IDENTIFICATION</scope>
    <source>
        <tissue evidence="7">Gonads</tissue>
    </source>
</reference>
<dbReference type="GO" id="GO:0008333">
    <property type="term" value="P:endosome to lysosome transport"/>
    <property type="evidence" value="ECO:0007669"/>
    <property type="project" value="TreeGrafter"/>
</dbReference>
<dbReference type="SMART" id="SM00312">
    <property type="entry name" value="PX"/>
    <property type="match status" value="1"/>
</dbReference>
<keyword evidence="3" id="KW-0175">Coiled coil</keyword>
<dbReference type="PANTHER" id="PTHR22999:SF23">
    <property type="entry name" value="SORTING NEXIN-16"/>
    <property type="match status" value="1"/>
</dbReference>
<gene>
    <name evidence="7" type="primary">LOC115890047</name>
</gene>
<dbReference type="GO" id="GO:0005770">
    <property type="term" value="C:late endosome"/>
    <property type="evidence" value="ECO:0007669"/>
    <property type="project" value="TreeGrafter"/>
</dbReference>
<sequence length="274" mass="31508">MDNRGKATKQNSEEIVENGDAKNGNVAFDGAEEAVSTDSDEYLANPLRYRNYDLNSSTASNVTLLAQSMTIADHNSFTHQTDDNVSYTTSDILNPIQIPIVGYEIMEERARFTVYKLRIENKINGDCWYVFRRYTDFVRLCNRLRNKFQDVVRHLPRKRWLKNNFDPIFLEERINGLQSLVNAILQVPELVSSIEIQEFFCLNEPPMHSESNGESRAVFEALEDTISDLKLQLKEKDVVIDNLQEKMQSLLNENENLKKSMRANISKEVSSGTQ</sequence>
<evidence type="ECO:0000259" key="5">
    <source>
        <dbReference type="PROSITE" id="PS50195"/>
    </source>
</evidence>
<accession>A0A6J2YRS9</accession>
<dbReference type="InterPro" id="IPR001683">
    <property type="entry name" value="PX_dom"/>
</dbReference>
<dbReference type="GO" id="GO:0005769">
    <property type="term" value="C:early endosome"/>
    <property type="evidence" value="ECO:0007669"/>
    <property type="project" value="TreeGrafter"/>
</dbReference>
<name>A0A6J2YRS9_SITOR</name>
<dbReference type="FunCoup" id="A0A6J2YRS9">
    <property type="interactions" value="32"/>
</dbReference>
<evidence type="ECO:0000256" key="4">
    <source>
        <dbReference type="SAM" id="MobiDB-lite"/>
    </source>
</evidence>
<dbReference type="RefSeq" id="XP_030766017.1">
    <property type="nucleotide sequence ID" value="XM_030910157.1"/>
</dbReference>
<feature type="coiled-coil region" evidence="3">
    <location>
        <begin position="226"/>
        <end position="260"/>
    </location>
</feature>
<dbReference type="Pfam" id="PF00787">
    <property type="entry name" value="PX"/>
    <property type="match status" value="1"/>
</dbReference>
<evidence type="ECO:0000256" key="3">
    <source>
        <dbReference type="SAM" id="Coils"/>
    </source>
</evidence>
<protein>
    <submittedName>
        <fullName evidence="7">Sorting nexin-16</fullName>
    </submittedName>
</protein>
<comment type="subcellular location">
    <subcellularLocation>
        <location evidence="1">Cytoplasm</location>
    </subcellularLocation>
</comment>
<dbReference type="Proteomes" id="UP000504635">
    <property type="component" value="Unplaced"/>
</dbReference>
<evidence type="ECO:0000313" key="7">
    <source>
        <dbReference type="RefSeq" id="XP_030766017.1"/>
    </source>
</evidence>
<feature type="region of interest" description="Disordered" evidence="4">
    <location>
        <begin position="1"/>
        <end position="25"/>
    </location>
</feature>
<dbReference type="GO" id="GO:0045022">
    <property type="term" value="P:early endosome to late endosome transport"/>
    <property type="evidence" value="ECO:0007669"/>
    <property type="project" value="TreeGrafter"/>
</dbReference>
<dbReference type="SUPFAM" id="SSF64268">
    <property type="entry name" value="PX domain"/>
    <property type="match status" value="1"/>
</dbReference>
<dbReference type="GO" id="GO:0006622">
    <property type="term" value="P:protein targeting to lysosome"/>
    <property type="evidence" value="ECO:0007669"/>
    <property type="project" value="TreeGrafter"/>
</dbReference>
<evidence type="ECO:0000256" key="1">
    <source>
        <dbReference type="ARBA" id="ARBA00004496"/>
    </source>
</evidence>
<proteinExistence type="predicted"/>
<dbReference type="PANTHER" id="PTHR22999">
    <property type="entry name" value="PX SERINE/THREONINE KINASE PXK"/>
    <property type="match status" value="1"/>
</dbReference>
<organism evidence="6 7">
    <name type="scientific">Sitophilus oryzae</name>
    <name type="common">Rice weevil</name>
    <name type="synonym">Curculio oryzae</name>
    <dbReference type="NCBI Taxonomy" id="7048"/>
    <lineage>
        <taxon>Eukaryota</taxon>
        <taxon>Metazoa</taxon>
        <taxon>Ecdysozoa</taxon>
        <taxon>Arthropoda</taxon>
        <taxon>Hexapoda</taxon>
        <taxon>Insecta</taxon>
        <taxon>Pterygota</taxon>
        <taxon>Neoptera</taxon>
        <taxon>Endopterygota</taxon>
        <taxon>Coleoptera</taxon>
        <taxon>Polyphaga</taxon>
        <taxon>Cucujiformia</taxon>
        <taxon>Curculionidae</taxon>
        <taxon>Dryophthorinae</taxon>
        <taxon>Sitophilus</taxon>
    </lineage>
</organism>
<evidence type="ECO:0000256" key="2">
    <source>
        <dbReference type="ARBA" id="ARBA00022490"/>
    </source>
</evidence>
<dbReference type="KEGG" id="soy:115890047"/>
<dbReference type="CTD" id="64089"/>
<keyword evidence="6" id="KW-1185">Reference proteome</keyword>